<reference evidence="2 3" key="1">
    <citation type="submission" date="2018-06" db="EMBL/GenBank/DDBJ databases">
        <title>Pseudomonas diversity within urban Lake Michigan freshwaters.</title>
        <authorList>
            <person name="Batrich M."/>
            <person name="Hatzopoulos T."/>
            <person name="Putonti C."/>
        </authorList>
    </citation>
    <scope>NUCLEOTIDE SEQUENCE [LARGE SCALE GENOMIC DNA]</scope>
    <source>
        <strain evidence="2 3">MB-090714</strain>
    </source>
</reference>
<dbReference type="Gene3D" id="3.30.450.180">
    <property type="match status" value="1"/>
</dbReference>
<dbReference type="SUPFAM" id="SSF47413">
    <property type="entry name" value="lambda repressor-like DNA-binding domains"/>
    <property type="match status" value="1"/>
</dbReference>
<dbReference type="RefSeq" id="WP_110680406.1">
    <property type="nucleotide sequence ID" value="NZ_QJRX01000001.1"/>
</dbReference>
<evidence type="ECO:0000313" key="2">
    <source>
        <dbReference type="EMBL" id="PYC29258.1"/>
    </source>
</evidence>
<gene>
    <name evidence="2" type="ORF">DMO17_00745</name>
</gene>
<sequence length="264" mass="29035">MNTANHPVGALLRQWRQRRRLSQLDLACEADISTRHLSFVETGRALPSREMLLHLAEQLEIPLRERNRLLSAAGYAPLYSQHTLDDPALAAARAAIEQLLKAHEPYPALTIDRQWNLLAANAAVAPFLAGVPAELLGPPLNVLRISLHPHGLAPRIVNLAQWRAYLLMRLQHDIDISGDPQLVALQEELLSYPAPAEKAEPQPENVLMPLQLRTEQGVLSMISTVTVFGTPNDVTLAELALETFFPADESSAAYLRQLAASSPG</sequence>
<dbReference type="PANTHER" id="PTHR35010:SF4">
    <property type="entry name" value="BLL5781 PROTEIN"/>
    <property type="match status" value="1"/>
</dbReference>
<dbReference type="InterPro" id="IPR041413">
    <property type="entry name" value="MLTR_LBD"/>
</dbReference>
<proteinExistence type="predicted"/>
<dbReference type="InterPro" id="IPR010982">
    <property type="entry name" value="Lambda_DNA-bd_dom_sf"/>
</dbReference>
<dbReference type="Pfam" id="PF13560">
    <property type="entry name" value="HTH_31"/>
    <property type="match status" value="1"/>
</dbReference>
<evidence type="ECO:0000259" key="1">
    <source>
        <dbReference type="PROSITE" id="PS50943"/>
    </source>
</evidence>
<protein>
    <submittedName>
        <fullName evidence="2">Transcriptional regulator</fullName>
    </submittedName>
</protein>
<dbReference type="PROSITE" id="PS50943">
    <property type="entry name" value="HTH_CROC1"/>
    <property type="match status" value="1"/>
</dbReference>
<organism evidence="2 3">
    <name type="scientific">Aquipseudomonas alcaligenes</name>
    <name type="common">Pseudomonas alcaligenes</name>
    <dbReference type="NCBI Taxonomy" id="43263"/>
    <lineage>
        <taxon>Bacteria</taxon>
        <taxon>Pseudomonadati</taxon>
        <taxon>Pseudomonadota</taxon>
        <taxon>Gammaproteobacteria</taxon>
        <taxon>Pseudomonadales</taxon>
        <taxon>Pseudomonadaceae</taxon>
        <taxon>Aquipseudomonas</taxon>
    </lineage>
</organism>
<feature type="domain" description="HTH cro/C1-type" evidence="1">
    <location>
        <begin position="12"/>
        <end position="66"/>
    </location>
</feature>
<name>A0A2V4LBY9_AQUAC</name>
<dbReference type="InterPro" id="IPR001387">
    <property type="entry name" value="Cro/C1-type_HTH"/>
</dbReference>
<dbReference type="CDD" id="cd00093">
    <property type="entry name" value="HTH_XRE"/>
    <property type="match status" value="1"/>
</dbReference>
<dbReference type="AlphaFoldDB" id="A0A2V4LBY9"/>
<accession>A0A2V4LBY9</accession>
<dbReference type="Gene3D" id="1.10.260.40">
    <property type="entry name" value="lambda repressor-like DNA-binding domains"/>
    <property type="match status" value="1"/>
</dbReference>
<evidence type="ECO:0000313" key="3">
    <source>
        <dbReference type="Proteomes" id="UP000248146"/>
    </source>
</evidence>
<dbReference type="SMART" id="SM00530">
    <property type="entry name" value="HTH_XRE"/>
    <property type="match status" value="1"/>
</dbReference>
<dbReference type="Proteomes" id="UP000248146">
    <property type="component" value="Unassembled WGS sequence"/>
</dbReference>
<dbReference type="GO" id="GO:0003677">
    <property type="term" value="F:DNA binding"/>
    <property type="evidence" value="ECO:0007669"/>
    <property type="project" value="InterPro"/>
</dbReference>
<dbReference type="EMBL" id="QJRX01000001">
    <property type="protein sequence ID" value="PYC29258.1"/>
    <property type="molecule type" value="Genomic_DNA"/>
</dbReference>
<dbReference type="OrthoDB" id="2959414at2"/>
<comment type="caution">
    <text evidence="2">The sequence shown here is derived from an EMBL/GenBank/DDBJ whole genome shotgun (WGS) entry which is preliminary data.</text>
</comment>
<dbReference type="PANTHER" id="PTHR35010">
    <property type="entry name" value="BLL4672 PROTEIN-RELATED"/>
    <property type="match status" value="1"/>
</dbReference>
<dbReference type="Pfam" id="PF17765">
    <property type="entry name" value="MLTR_LBD"/>
    <property type="match status" value="1"/>
</dbReference>